<dbReference type="FunFam" id="2.40.37.10:FF:000004">
    <property type="entry name" value="Ornithine decarboxylase"/>
    <property type="match status" value="1"/>
</dbReference>
<dbReference type="Pfam" id="PF02784">
    <property type="entry name" value="Orn_Arg_deC_N"/>
    <property type="match status" value="1"/>
</dbReference>
<comment type="pathway">
    <text evidence="5">Amine and polyamine biosynthesis; putrescine biosynthesis via L-ornithine pathway; putrescine from L-ornithine: step 1/1.</text>
</comment>
<dbReference type="GO" id="GO:0033387">
    <property type="term" value="P:putrescine biosynthetic process from arginine, via ornithine"/>
    <property type="evidence" value="ECO:0007669"/>
    <property type="project" value="TreeGrafter"/>
</dbReference>
<organism evidence="10 11">
    <name type="scientific">Candidatus Lloydbacteria bacterium RIFCSPHIGHO2_02_FULL_54_17</name>
    <dbReference type="NCBI Taxonomy" id="1798664"/>
    <lineage>
        <taxon>Bacteria</taxon>
        <taxon>Candidatus Lloydiibacteriota</taxon>
    </lineage>
</organism>
<dbReference type="GO" id="GO:0004586">
    <property type="term" value="F:ornithine decarboxylase activity"/>
    <property type="evidence" value="ECO:0007669"/>
    <property type="project" value="UniProtKB-EC"/>
</dbReference>
<protein>
    <recommendedName>
        <fullName evidence="6">ornithine decarboxylase</fullName>
        <ecNumber evidence="6">4.1.1.17</ecNumber>
    </recommendedName>
</protein>
<dbReference type="Gene3D" id="3.20.20.10">
    <property type="entry name" value="Alanine racemase"/>
    <property type="match status" value="1"/>
</dbReference>
<dbReference type="InterPro" id="IPR029066">
    <property type="entry name" value="PLP-binding_barrel"/>
</dbReference>
<gene>
    <name evidence="10" type="ORF">A3C93_03470</name>
</gene>
<dbReference type="CDD" id="cd00622">
    <property type="entry name" value="PLPDE_III_ODC"/>
    <property type="match status" value="1"/>
</dbReference>
<dbReference type="SUPFAM" id="SSF51419">
    <property type="entry name" value="PLP-binding barrel"/>
    <property type="match status" value="1"/>
</dbReference>
<feature type="active site" description="Proton donor" evidence="8">
    <location>
        <position position="338"/>
    </location>
</feature>
<evidence type="ECO:0000256" key="3">
    <source>
        <dbReference type="ARBA" id="ARBA00022898"/>
    </source>
</evidence>
<sequence length="393" mass="43391">MGNKSRPNELISADDLARIVAFTKDKATPCLVMDLEKVGERYDELLQAMPGARIYYALKANPLDDVVALLRDRGASFDVASRFEIDQLLTLNVSPERMSYGNTIKKESDIAYAYQKGIRVFTTDSRSDVEKLARSAPGALLNFRLLLDGTGADWPLSKKFGAHPDMLYKLVKFAKKSGLTPYGISFHVGSQQRDIGQWDSAIALVKYLFDALASDGINLESINLGGGLPAQYLKPAQGVAAYTGSIIQFLNEDFPERKLALVVEPGRSLVADAGVIVSEVVMVSKKSDTNRTRWVYLDVGKFNGLIETTDEAIKYPILFPGRDGKEEWSEVVLAGPTCDSADILYENYRYKVPNNLKEGERVYILTTGAYTMSYSSICFNGFPPLAVHVLPPK</sequence>
<dbReference type="Gene3D" id="2.40.37.10">
    <property type="entry name" value="Lyase, Ornithine Decarboxylase, Chain A, domain 1"/>
    <property type="match status" value="1"/>
</dbReference>
<dbReference type="InterPro" id="IPR022653">
    <property type="entry name" value="De-COase2_pyr-phos_BS"/>
</dbReference>
<reference evidence="10 11" key="1">
    <citation type="journal article" date="2016" name="Nat. Commun.">
        <title>Thousands of microbial genomes shed light on interconnected biogeochemical processes in an aquifer system.</title>
        <authorList>
            <person name="Anantharaman K."/>
            <person name="Brown C.T."/>
            <person name="Hug L.A."/>
            <person name="Sharon I."/>
            <person name="Castelle C.J."/>
            <person name="Probst A.J."/>
            <person name="Thomas B.C."/>
            <person name="Singh A."/>
            <person name="Wilkins M.J."/>
            <person name="Karaoz U."/>
            <person name="Brodie E.L."/>
            <person name="Williams K.H."/>
            <person name="Hubbard S.S."/>
            <person name="Banfield J.F."/>
        </authorList>
    </citation>
    <scope>NUCLEOTIDE SEQUENCE [LARGE SCALE GENOMIC DNA]</scope>
</reference>
<dbReference type="PRINTS" id="PR01179">
    <property type="entry name" value="ODADCRBXLASE"/>
</dbReference>
<name>A0A1G2DFJ9_9BACT</name>
<dbReference type="PANTHER" id="PTHR11482">
    <property type="entry name" value="ARGININE/DIAMINOPIMELATE/ORNITHINE DECARBOXYLASE"/>
    <property type="match status" value="1"/>
</dbReference>
<evidence type="ECO:0000259" key="9">
    <source>
        <dbReference type="Pfam" id="PF02784"/>
    </source>
</evidence>
<dbReference type="PRINTS" id="PR01182">
    <property type="entry name" value="ORNDCRBXLASE"/>
</dbReference>
<dbReference type="InterPro" id="IPR000183">
    <property type="entry name" value="Orn/DAP/Arg_de-COase"/>
</dbReference>
<evidence type="ECO:0000256" key="4">
    <source>
        <dbReference type="ARBA" id="ARBA00023239"/>
    </source>
</evidence>
<evidence type="ECO:0000256" key="5">
    <source>
        <dbReference type="ARBA" id="ARBA00034115"/>
    </source>
</evidence>
<dbReference type="STRING" id="1798664.A3C93_03470"/>
<dbReference type="InterPro" id="IPR022644">
    <property type="entry name" value="De-COase2_N"/>
</dbReference>
<evidence type="ECO:0000313" key="10">
    <source>
        <dbReference type="EMBL" id="OGZ12346.1"/>
    </source>
</evidence>
<evidence type="ECO:0000256" key="2">
    <source>
        <dbReference type="ARBA" id="ARBA00008872"/>
    </source>
</evidence>
<dbReference type="GO" id="GO:0005737">
    <property type="term" value="C:cytoplasm"/>
    <property type="evidence" value="ECO:0007669"/>
    <property type="project" value="TreeGrafter"/>
</dbReference>
<dbReference type="EC" id="4.1.1.17" evidence="6"/>
<dbReference type="InterPro" id="IPR009006">
    <property type="entry name" value="Ala_racemase/Decarboxylase_C"/>
</dbReference>
<proteinExistence type="inferred from homology"/>
<evidence type="ECO:0000256" key="8">
    <source>
        <dbReference type="PIRSR" id="PIRSR600183-50"/>
    </source>
</evidence>
<evidence type="ECO:0000256" key="1">
    <source>
        <dbReference type="ARBA" id="ARBA00001933"/>
    </source>
</evidence>
<evidence type="ECO:0000313" key="11">
    <source>
        <dbReference type="Proteomes" id="UP000178636"/>
    </source>
</evidence>
<keyword evidence="3 8" id="KW-0663">Pyridoxal phosphate</keyword>
<evidence type="ECO:0000256" key="6">
    <source>
        <dbReference type="ARBA" id="ARBA00034138"/>
    </source>
</evidence>
<dbReference type="EMBL" id="MHLO01000020">
    <property type="protein sequence ID" value="OGZ12346.1"/>
    <property type="molecule type" value="Genomic_DNA"/>
</dbReference>
<accession>A0A1G2DFJ9</accession>
<dbReference type="AlphaFoldDB" id="A0A1G2DFJ9"/>
<comment type="caution">
    <text evidence="10">The sequence shown here is derived from an EMBL/GenBank/DDBJ whole genome shotgun (WGS) entry which is preliminary data.</text>
</comment>
<feature type="modified residue" description="N6-(pyridoxal phosphate)lysine" evidence="8">
    <location>
        <position position="59"/>
    </location>
</feature>
<comment type="catalytic activity">
    <reaction evidence="7">
        <text>L-ornithine + H(+) = putrescine + CO2</text>
        <dbReference type="Rhea" id="RHEA:22964"/>
        <dbReference type="ChEBI" id="CHEBI:15378"/>
        <dbReference type="ChEBI" id="CHEBI:16526"/>
        <dbReference type="ChEBI" id="CHEBI:46911"/>
        <dbReference type="ChEBI" id="CHEBI:326268"/>
        <dbReference type="EC" id="4.1.1.17"/>
    </reaction>
</comment>
<dbReference type="FunFam" id="3.20.20.10:FF:000008">
    <property type="entry name" value="Ornithine decarboxylase"/>
    <property type="match status" value="1"/>
</dbReference>
<dbReference type="PANTHER" id="PTHR11482:SF6">
    <property type="entry name" value="ORNITHINE DECARBOXYLASE 1-RELATED"/>
    <property type="match status" value="1"/>
</dbReference>
<comment type="cofactor">
    <cofactor evidence="1 8">
        <name>pyridoxal 5'-phosphate</name>
        <dbReference type="ChEBI" id="CHEBI:597326"/>
    </cofactor>
</comment>
<dbReference type="SUPFAM" id="SSF50621">
    <property type="entry name" value="Alanine racemase C-terminal domain-like"/>
    <property type="match status" value="1"/>
</dbReference>
<feature type="domain" description="Orn/DAP/Arg decarboxylase 2 N-terminal" evidence="9">
    <location>
        <begin position="36"/>
        <end position="271"/>
    </location>
</feature>
<dbReference type="PROSITE" id="PS00878">
    <property type="entry name" value="ODR_DC_2_1"/>
    <property type="match status" value="1"/>
</dbReference>
<comment type="similarity">
    <text evidence="2">Belongs to the Orn/Lys/Arg decarboxylase class-II family.</text>
</comment>
<dbReference type="InterPro" id="IPR002433">
    <property type="entry name" value="Orn_de-COase"/>
</dbReference>
<keyword evidence="4" id="KW-0456">Lyase</keyword>
<dbReference type="Proteomes" id="UP000178636">
    <property type="component" value="Unassembled WGS sequence"/>
</dbReference>
<evidence type="ECO:0000256" key="7">
    <source>
        <dbReference type="ARBA" id="ARBA00049127"/>
    </source>
</evidence>